<dbReference type="CDD" id="cd00105">
    <property type="entry name" value="KH-I"/>
    <property type="match status" value="2"/>
</dbReference>
<dbReference type="AlphaFoldDB" id="A0AAD8KSK4"/>
<dbReference type="InterPro" id="IPR036612">
    <property type="entry name" value="KH_dom_type_1_sf"/>
</dbReference>
<name>A0AAD8KSK4_TARER</name>
<keyword evidence="2" id="KW-1185">Reference proteome</keyword>
<proteinExistence type="predicted"/>
<organism evidence="1 2">
    <name type="scientific">Tagetes erecta</name>
    <name type="common">African marigold</name>
    <dbReference type="NCBI Taxonomy" id="13708"/>
    <lineage>
        <taxon>Eukaryota</taxon>
        <taxon>Viridiplantae</taxon>
        <taxon>Streptophyta</taxon>
        <taxon>Embryophyta</taxon>
        <taxon>Tracheophyta</taxon>
        <taxon>Spermatophyta</taxon>
        <taxon>Magnoliopsida</taxon>
        <taxon>eudicotyledons</taxon>
        <taxon>Gunneridae</taxon>
        <taxon>Pentapetalae</taxon>
        <taxon>asterids</taxon>
        <taxon>campanulids</taxon>
        <taxon>Asterales</taxon>
        <taxon>Asteraceae</taxon>
        <taxon>Asteroideae</taxon>
        <taxon>Heliantheae alliance</taxon>
        <taxon>Tageteae</taxon>
        <taxon>Tagetes</taxon>
    </lineage>
</organism>
<dbReference type="EMBL" id="JAUHHV010000004">
    <property type="protein sequence ID" value="KAK1426431.1"/>
    <property type="molecule type" value="Genomic_DNA"/>
</dbReference>
<gene>
    <name evidence="1" type="ORF">QVD17_15103</name>
</gene>
<accession>A0AAD8KSK4</accession>
<sequence length="641" mass="72644">MEYMHDKKHDIKVDDDQCCYFLKLEGDHLSMTRKEFLVHGFLHEADERIKRIQKASGATIAIISTPEVKFHLQARMELWGTANQVEVAESAIVREITKLYENSFVPTILMQAPIYYYEVYVPVAQAIKLLGATLENVAKVEAESGAWIMVDPLGIPSPHLAMRRLSIFGNRDQVYRALMIVNKAIVEPYKLVDTEPSGTSLQAADEHRDVVRDHQLPVDSSDFIKGKKEMEEIHGNINIKLDDQCYFLKLKGNLKFEDVVGPDSLNNMTRKEFLVFGFLRGADKRIEKIQKASGATIAIICSPKLKFHHQARMELWGTADQVNIAESAIVREITKLYRNPFVPTILMQAPIYHNEVYVPGGQVSLKLLGMNFENVVKVEAKSGAWILVDQLGKPEPRRLSMRRVNIYGNREQVYQALMIVFNEAILEPYKPVEDSEPLNRQLLVDSNDFIKEQTIDIGNLSMETNKTNLEPVDHATINDENMDDDAPNVESHNWSTEYDVFVKKLQSVKPIKTLIKSRKNAWDEVDLQWPTPPSYRPTSQAYILTSHDELSPNFTSIHTSPSNPYDLKPPSLYSPTPPSYSMTSPAYMSTSPIYIPSPPCSNPHDPIGVARCRSSNSSTAWNSLDAPGYSSSDDDIIYLRR</sequence>
<dbReference type="PANTHER" id="PTHR10288">
    <property type="entry name" value="KH DOMAIN CONTAINING RNA BINDING PROTEIN"/>
    <property type="match status" value="1"/>
</dbReference>
<evidence type="ECO:0000313" key="1">
    <source>
        <dbReference type="EMBL" id="KAK1426431.1"/>
    </source>
</evidence>
<dbReference type="GO" id="GO:0003723">
    <property type="term" value="F:RNA binding"/>
    <property type="evidence" value="ECO:0007669"/>
    <property type="project" value="InterPro"/>
</dbReference>
<dbReference type="Gene3D" id="3.30.1370.10">
    <property type="entry name" value="K Homology domain, type 1"/>
    <property type="match status" value="1"/>
</dbReference>
<dbReference type="SUPFAM" id="SSF54791">
    <property type="entry name" value="Eukaryotic type KH-domain (KH-domain type I)"/>
    <property type="match status" value="1"/>
</dbReference>
<evidence type="ECO:0008006" key="3">
    <source>
        <dbReference type="Google" id="ProtNLM"/>
    </source>
</evidence>
<protein>
    <recommendedName>
        <fullName evidence="3">K Homology domain-containing protein</fullName>
    </recommendedName>
</protein>
<reference evidence="1" key="1">
    <citation type="journal article" date="2023" name="bioRxiv">
        <title>Improved chromosome-level genome assembly for marigold (Tagetes erecta).</title>
        <authorList>
            <person name="Jiang F."/>
            <person name="Yuan L."/>
            <person name="Wang S."/>
            <person name="Wang H."/>
            <person name="Xu D."/>
            <person name="Wang A."/>
            <person name="Fan W."/>
        </authorList>
    </citation>
    <scope>NUCLEOTIDE SEQUENCE</scope>
    <source>
        <strain evidence="1">WSJ</strain>
        <tissue evidence="1">Leaf</tissue>
    </source>
</reference>
<evidence type="ECO:0000313" key="2">
    <source>
        <dbReference type="Proteomes" id="UP001229421"/>
    </source>
</evidence>
<comment type="caution">
    <text evidence="1">The sequence shown here is derived from an EMBL/GenBank/DDBJ whole genome shotgun (WGS) entry which is preliminary data.</text>
</comment>
<dbReference type="Proteomes" id="UP001229421">
    <property type="component" value="Unassembled WGS sequence"/>
</dbReference>